<protein>
    <submittedName>
        <fullName evidence="2">Alpha-L-rhamnosidase</fullName>
    </submittedName>
</protein>
<dbReference type="AlphaFoldDB" id="A0A1M5D4S4"/>
<dbReference type="PANTHER" id="PTHR36848">
    <property type="entry name" value="DNA-BINDING PROTEIN (PUTATIVE SECRETED PROTEIN)-RELATED"/>
    <property type="match status" value="1"/>
</dbReference>
<dbReference type="Gene3D" id="2.60.120.260">
    <property type="entry name" value="Galactose-binding domain-like"/>
    <property type="match status" value="1"/>
</dbReference>
<keyword evidence="1" id="KW-0732">Signal</keyword>
<proteinExistence type="predicted"/>
<dbReference type="STRING" id="1297750.SAMN05444405_11164"/>
<feature type="chain" id="PRO_5012522202" evidence="1">
    <location>
        <begin position="21"/>
        <end position="925"/>
    </location>
</feature>
<name>A0A1M5D4S4_9BACE</name>
<gene>
    <name evidence="2" type="ORF">SAMN05444405_11164</name>
</gene>
<dbReference type="NCBIfam" id="NF045579">
    <property type="entry name" value="rhamnoside_JR"/>
    <property type="match status" value="1"/>
</dbReference>
<dbReference type="PANTHER" id="PTHR36848:SF2">
    <property type="entry name" value="SECRETED PROTEIN"/>
    <property type="match status" value="1"/>
</dbReference>
<sequence>MIKRILLVSCFSSFYIYCSAQQLGWPAVKTEAKPAARWWWLGSAVDEKNLTYNLQEYSHAGMGTMEITPIYGVMGNEARDLNFLSPEWMKMLRHTESEAKRLDMQMDMNTGTGWPFGGPEVSIEDAASKVLFEEYQLNGGERLTTNIQVSDEKQKSIATLYRLMAFSDNGQRKDITSKVDKQGKLNWVAPAGKWRLIAVFNGKTLQKVKRAAPGGEGYVMNHFSRKAVANYLNRFERAFASTKTPYPHNFFNDSYEVYNADWTPDLLEQFYKRRGYKLEEYLPEFLDQNRNEITARIISDYRETISELLQVNFTSQWTNWAHSHGSMTRNQAHGSPGNLIDLYATVDVPECEGFGLSNFGIKGLRKDSLTLKNFSDLSMLKYASSAAHISGKPYTSAETFTWLTEHFRTSLSQCKPDIDLMFVSGINHTYFHGTPYSPQDAKWPGWLFYASINMSPTNTIWHDAPALFQYITRCQSFLQMGKPDNDFLVYLPVYDMWNDVNGRLLQFDIHKMDKNAPKFIETVHKINQSGYDVDYISDNFIRNTKCVDGMLLTKGGVKYKAIIIPAVKKMPDDVLAHLISLAEQGAKIIFIENYPLDVPGFSKLEQRRSHFKNLLSLLPVAPDFKETACKSLKKGTVITGSDYLKTLAATGVVNEEMKTINGLNCIRRSNESGYHYFIASLQPKDVEGWINLGVKAVSAVIYNPLNGESGKAKIRQANGRTQVYVQIKSGESIILKTFTNDDVQMADWEYIVPQTVGLTIDNNWKLHFVKSEPEIDDVYNIGKLCSWTELNEPKAKINMGTGVYSVNFNLPTIAAEEWVLDLGDVRESARVKINGKEVATLWSVPFTAKVGKFLKPGENKIEVEVTNLPANRIADYDRRGIEWRNFKEINLVDINYKPTKYGNWEVVPSGLLGPVRLIPVNLINE</sequence>
<dbReference type="InterPro" id="IPR008979">
    <property type="entry name" value="Galactose-bd-like_sf"/>
</dbReference>
<keyword evidence="3" id="KW-1185">Reference proteome</keyword>
<dbReference type="SUPFAM" id="SSF49785">
    <property type="entry name" value="Galactose-binding domain-like"/>
    <property type="match status" value="1"/>
</dbReference>
<reference evidence="2 3" key="1">
    <citation type="submission" date="2016-11" db="EMBL/GenBank/DDBJ databases">
        <authorList>
            <person name="Jaros S."/>
            <person name="Januszkiewicz K."/>
            <person name="Wedrychowicz H."/>
        </authorList>
    </citation>
    <scope>NUCLEOTIDE SEQUENCE [LARGE SCALE GENOMIC DNA]</scope>
    <source>
        <strain evidence="2 3">DSM 26991</strain>
    </source>
</reference>
<dbReference type="Pfam" id="PF17132">
    <property type="entry name" value="Glyco_hydro_106"/>
    <property type="match status" value="2"/>
</dbReference>
<evidence type="ECO:0000313" key="3">
    <source>
        <dbReference type="Proteomes" id="UP000184509"/>
    </source>
</evidence>
<feature type="signal peptide" evidence="1">
    <location>
        <begin position="1"/>
        <end position="20"/>
    </location>
</feature>
<dbReference type="EMBL" id="FQTV01000011">
    <property type="protein sequence ID" value="SHF62093.1"/>
    <property type="molecule type" value="Genomic_DNA"/>
</dbReference>
<dbReference type="Proteomes" id="UP000184509">
    <property type="component" value="Unassembled WGS sequence"/>
</dbReference>
<dbReference type="InterPro" id="IPR053161">
    <property type="entry name" value="Ulvan_degrading_GH"/>
</dbReference>
<evidence type="ECO:0000256" key="1">
    <source>
        <dbReference type="SAM" id="SignalP"/>
    </source>
</evidence>
<organism evidence="2 3">
    <name type="scientific">Bacteroides luti</name>
    <dbReference type="NCBI Taxonomy" id="1297750"/>
    <lineage>
        <taxon>Bacteria</taxon>
        <taxon>Pseudomonadati</taxon>
        <taxon>Bacteroidota</taxon>
        <taxon>Bacteroidia</taxon>
        <taxon>Bacteroidales</taxon>
        <taxon>Bacteroidaceae</taxon>
        <taxon>Bacteroides</taxon>
    </lineage>
</organism>
<evidence type="ECO:0000313" key="2">
    <source>
        <dbReference type="EMBL" id="SHF62093.1"/>
    </source>
</evidence>
<accession>A0A1M5D4S4</accession>